<proteinExistence type="inferred from homology"/>
<dbReference type="EMBL" id="JAUSTT010000035">
    <property type="protein sequence ID" value="MDQ0178165.1"/>
    <property type="molecule type" value="Genomic_DNA"/>
</dbReference>
<organism evidence="9 10">
    <name type="scientific">Bacillus chungangensis</name>
    <dbReference type="NCBI Taxonomy" id="587633"/>
    <lineage>
        <taxon>Bacteria</taxon>
        <taxon>Bacillati</taxon>
        <taxon>Bacillota</taxon>
        <taxon>Bacilli</taxon>
        <taxon>Bacillales</taxon>
        <taxon>Bacillaceae</taxon>
        <taxon>Bacillus</taxon>
    </lineage>
</organism>
<evidence type="ECO:0000313" key="10">
    <source>
        <dbReference type="Proteomes" id="UP001223586"/>
    </source>
</evidence>
<keyword evidence="5 8" id="KW-0378">Hydrolase</keyword>
<comment type="pathway">
    <text evidence="8">Purine metabolism; IMP biosynthesis via de novo pathway; 5-amino-1-(5-phospho-D-ribosyl)imidazole from N(2)-formyl-N(1)-(5-phospho-D-ribosyl)glycinamide: step 1/2.</text>
</comment>
<keyword evidence="2 8" id="KW-0436">Ligase</keyword>
<feature type="active site" evidence="8">
    <location>
        <position position="195"/>
    </location>
</feature>
<dbReference type="RefSeq" id="WP_307232759.1">
    <property type="nucleotide sequence ID" value="NZ_JAUSTT010000035.1"/>
</dbReference>
<reference evidence="9 10" key="1">
    <citation type="submission" date="2023-07" db="EMBL/GenBank/DDBJ databases">
        <title>Genomic Encyclopedia of Type Strains, Phase IV (KMG-IV): sequencing the most valuable type-strain genomes for metagenomic binning, comparative biology and taxonomic classification.</title>
        <authorList>
            <person name="Goeker M."/>
        </authorList>
    </citation>
    <scope>NUCLEOTIDE SEQUENCE [LARGE SCALE GENOMIC DNA]</scope>
    <source>
        <strain evidence="9 10">DSM 23837</strain>
    </source>
</reference>
<evidence type="ECO:0000256" key="4">
    <source>
        <dbReference type="ARBA" id="ARBA00022755"/>
    </source>
</evidence>
<comment type="caution">
    <text evidence="8">Lacks conserved residue(s) required for the propagation of feature annotation.</text>
</comment>
<dbReference type="EC" id="3.5.1.2" evidence="8"/>
<comment type="catalytic activity">
    <reaction evidence="8">
        <text>N(2)-formyl-N(1)-(5-phospho-beta-D-ribosyl)glycinamide + L-glutamine + ATP + H2O = 2-formamido-N(1)-(5-O-phospho-beta-D-ribosyl)acetamidine + L-glutamate + ADP + phosphate + H(+)</text>
        <dbReference type="Rhea" id="RHEA:17129"/>
        <dbReference type="ChEBI" id="CHEBI:15377"/>
        <dbReference type="ChEBI" id="CHEBI:15378"/>
        <dbReference type="ChEBI" id="CHEBI:29985"/>
        <dbReference type="ChEBI" id="CHEBI:30616"/>
        <dbReference type="ChEBI" id="CHEBI:43474"/>
        <dbReference type="ChEBI" id="CHEBI:58359"/>
        <dbReference type="ChEBI" id="CHEBI:147286"/>
        <dbReference type="ChEBI" id="CHEBI:147287"/>
        <dbReference type="ChEBI" id="CHEBI:456216"/>
        <dbReference type="EC" id="6.3.5.3"/>
    </reaction>
</comment>
<dbReference type="SUPFAM" id="SSF52317">
    <property type="entry name" value="Class I glutamine amidotransferase-like"/>
    <property type="match status" value="1"/>
</dbReference>
<keyword evidence="7 8" id="KW-0315">Glutamine amidotransferase</keyword>
<comment type="catalytic activity">
    <reaction evidence="8">
        <text>L-glutamine + H2O = L-glutamate + NH4(+)</text>
        <dbReference type="Rhea" id="RHEA:15889"/>
        <dbReference type="ChEBI" id="CHEBI:15377"/>
        <dbReference type="ChEBI" id="CHEBI:28938"/>
        <dbReference type="ChEBI" id="CHEBI:29985"/>
        <dbReference type="ChEBI" id="CHEBI:58359"/>
        <dbReference type="EC" id="3.5.1.2"/>
    </reaction>
</comment>
<evidence type="ECO:0000313" key="9">
    <source>
        <dbReference type="EMBL" id="MDQ0178165.1"/>
    </source>
</evidence>
<dbReference type="PANTHER" id="PTHR47552:SF1">
    <property type="entry name" value="PHOSPHORIBOSYLFORMYLGLYCINAMIDINE SYNTHASE SUBUNIT PURQ"/>
    <property type="match status" value="1"/>
</dbReference>
<dbReference type="NCBIfam" id="TIGR01737">
    <property type="entry name" value="FGAM_synth_I"/>
    <property type="match status" value="1"/>
</dbReference>
<keyword evidence="4 8" id="KW-0658">Purine biosynthesis</keyword>
<dbReference type="Gene3D" id="3.40.50.880">
    <property type="match status" value="1"/>
</dbReference>
<comment type="subunit">
    <text evidence="8">Part of the FGAM synthase complex composed of 1 PurL, 1 PurQ and 2 PurS subunits.</text>
</comment>
<evidence type="ECO:0000256" key="7">
    <source>
        <dbReference type="ARBA" id="ARBA00022962"/>
    </source>
</evidence>
<evidence type="ECO:0000256" key="2">
    <source>
        <dbReference type="ARBA" id="ARBA00022598"/>
    </source>
</evidence>
<dbReference type="SMART" id="SM01211">
    <property type="entry name" value="GATase_5"/>
    <property type="match status" value="1"/>
</dbReference>
<keyword evidence="6 8" id="KW-0067">ATP-binding</keyword>
<keyword evidence="1 8" id="KW-0963">Cytoplasm</keyword>
<evidence type="ECO:0000256" key="3">
    <source>
        <dbReference type="ARBA" id="ARBA00022741"/>
    </source>
</evidence>
<comment type="function">
    <text evidence="8">Part of the phosphoribosylformylglycinamidine synthase complex involved in the purines biosynthetic pathway. Catalyzes the ATP-dependent conversion of formylglycinamide ribonucleotide (FGAR) and glutamine to yield formylglycinamidine ribonucleotide (FGAM) and glutamate. The FGAM synthase complex is composed of three subunits. PurQ produces an ammonia molecule by converting glutamine to glutamate. PurL transfers the ammonia molecule to FGAR to form FGAM in an ATP-dependent manner. PurS interacts with PurQ and PurL and is thought to assist in the transfer of the ammonia molecule from PurQ to PurL.</text>
</comment>
<name>A0ABT9WXY9_9BACI</name>
<dbReference type="EC" id="6.3.5.3" evidence="8"/>
<sequence>MKFAVISFPGSSGAEDIYNAIKDILGEEADLVSHRIDQLEQYDAIVLPGGLSYGNYLRPGAIAGQTPVMKAVAAAAEKGKLILGVANGFQILLEAGLLPGAMKRNDHLQFICQSIQIKVENEQTPFTSLNEKDEKIRLPIAHSEGNYYCDKETLQALKKHNQIIFTYVDENPNGSIEHIAGIMNQKGNVLGMMPHPERAVELLLGSTDGLKLFQSIVKHWKEAGAIHA</sequence>
<dbReference type="PANTHER" id="PTHR47552">
    <property type="entry name" value="PHOSPHORIBOSYLFORMYLGLYCINAMIDINE SYNTHASE SUBUNIT PURQ"/>
    <property type="match status" value="1"/>
</dbReference>
<dbReference type="Pfam" id="PF13507">
    <property type="entry name" value="GATase_5"/>
    <property type="match status" value="1"/>
</dbReference>
<dbReference type="GO" id="GO:0004642">
    <property type="term" value="F:phosphoribosylformylglycinamidine synthase activity"/>
    <property type="evidence" value="ECO:0007669"/>
    <property type="project" value="UniProtKB-EC"/>
</dbReference>
<evidence type="ECO:0000256" key="1">
    <source>
        <dbReference type="ARBA" id="ARBA00022490"/>
    </source>
</evidence>
<keyword evidence="3 8" id="KW-0547">Nucleotide-binding</keyword>
<evidence type="ECO:0000256" key="8">
    <source>
        <dbReference type="HAMAP-Rule" id="MF_00421"/>
    </source>
</evidence>
<dbReference type="InterPro" id="IPR010075">
    <property type="entry name" value="PRibForGlyAmidine_synth_PurQ"/>
</dbReference>
<accession>A0ABT9WXY9</accession>
<comment type="caution">
    <text evidence="9">The sequence shown here is derived from an EMBL/GenBank/DDBJ whole genome shotgun (WGS) entry which is preliminary data.</text>
</comment>
<dbReference type="CDD" id="cd01740">
    <property type="entry name" value="GATase1_FGAR_AT"/>
    <property type="match status" value="1"/>
</dbReference>
<dbReference type="InterPro" id="IPR029062">
    <property type="entry name" value="Class_I_gatase-like"/>
</dbReference>
<comment type="subcellular location">
    <subcellularLocation>
        <location evidence="8">Cytoplasm</location>
    </subcellularLocation>
</comment>
<keyword evidence="10" id="KW-1185">Reference proteome</keyword>
<dbReference type="PROSITE" id="PS51273">
    <property type="entry name" value="GATASE_TYPE_1"/>
    <property type="match status" value="1"/>
</dbReference>
<gene>
    <name evidence="8" type="primary">purQ</name>
    <name evidence="9" type="ORF">J2S08_004068</name>
</gene>
<protein>
    <recommendedName>
        <fullName evidence="8">Phosphoribosylformylglycinamidine synthase subunit PurQ</fullName>
        <shortName evidence="8">FGAM synthase</shortName>
        <ecNumber evidence="8">6.3.5.3</ecNumber>
    </recommendedName>
    <alternativeName>
        <fullName evidence="8">Formylglycinamide ribonucleotide amidotransferase subunit I</fullName>
        <shortName evidence="8">FGAR amidotransferase I</shortName>
        <shortName evidence="8">FGAR-AT I</shortName>
    </alternativeName>
    <alternativeName>
        <fullName evidence="8">Glutaminase PurQ</fullName>
        <ecNumber evidence="8">3.5.1.2</ecNumber>
    </alternativeName>
    <alternativeName>
        <fullName evidence="8">Phosphoribosylformylglycinamidine synthase subunit I</fullName>
    </alternativeName>
</protein>
<dbReference type="NCBIfam" id="NF002957">
    <property type="entry name" value="PRK03619.1"/>
    <property type="match status" value="1"/>
</dbReference>
<evidence type="ECO:0000256" key="5">
    <source>
        <dbReference type="ARBA" id="ARBA00022801"/>
    </source>
</evidence>
<evidence type="ECO:0000256" key="6">
    <source>
        <dbReference type="ARBA" id="ARBA00022840"/>
    </source>
</evidence>
<feature type="active site" evidence="8">
    <location>
        <position position="197"/>
    </location>
</feature>
<dbReference type="Proteomes" id="UP001223586">
    <property type="component" value="Unassembled WGS sequence"/>
</dbReference>
<dbReference type="PIRSF" id="PIRSF001586">
    <property type="entry name" value="FGAM_synth_I"/>
    <property type="match status" value="1"/>
</dbReference>
<dbReference type="HAMAP" id="MF_00421">
    <property type="entry name" value="PurQ"/>
    <property type="match status" value="1"/>
</dbReference>